<protein>
    <submittedName>
        <fullName evidence="2">Uncharacterized protein</fullName>
    </submittedName>
</protein>
<sequence length="275" mass="30791">MGTQADTALCTEWYKFMMETVQHRQQNQVAGLGRPTSLLTAPTYQHRQVHSFGTGITDGPWRRGEVIYAGKVDHNFVDHGNFRLFPHNGMRRPGRGRNSWWSRGRRRPNYFGHYAGSPVYLPTGGGQPRGQTVYRNGLRRTWNASMPQSLQHCGLVYNGQVGCADDGFIDDTLLSDINQFNLHESSSDYFEIYDQSESVPVTQKLQLTSTASSDALDEIDQQDQTKQPLKRSENGVSKLDESLAKCDSSGLGKRPEDGNDEYEETGQDLKPAALG</sequence>
<evidence type="ECO:0000256" key="1">
    <source>
        <dbReference type="SAM" id="MobiDB-lite"/>
    </source>
</evidence>
<accession>G7YB58</accession>
<reference evidence="2" key="1">
    <citation type="journal article" date="2011" name="Genome Biol.">
        <title>The draft genome of the carcinogenic human liver fluke Clonorchis sinensis.</title>
        <authorList>
            <person name="Wang X."/>
            <person name="Chen W."/>
            <person name="Huang Y."/>
            <person name="Sun J."/>
            <person name="Men J."/>
            <person name="Liu H."/>
            <person name="Luo F."/>
            <person name="Guo L."/>
            <person name="Lv X."/>
            <person name="Deng C."/>
            <person name="Zhou C."/>
            <person name="Fan Y."/>
            <person name="Li X."/>
            <person name="Huang L."/>
            <person name="Hu Y."/>
            <person name="Liang C."/>
            <person name="Hu X."/>
            <person name="Xu J."/>
            <person name="Yu X."/>
        </authorList>
    </citation>
    <scope>NUCLEOTIDE SEQUENCE [LARGE SCALE GENOMIC DNA]</scope>
    <source>
        <strain evidence="2">Henan</strain>
    </source>
</reference>
<proteinExistence type="predicted"/>
<feature type="region of interest" description="Disordered" evidence="1">
    <location>
        <begin position="211"/>
        <end position="275"/>
    </location>
</feature>
<evidence type="ECO:0000313" key="3">
    <source>
        <dbReference type="Proteomes" id="UP000008909"/>
    </source>
</evidence>
<dbReference type="AlphaFoldDB" id="G7YB58"/>
<dbReference type="Proteomes" id="UP000008909">
    <property type="component" value="Unassembled WGS sequence"/>
</dbReference>
<gene>
    <name evidence="2" type="ORF">CLF_104177</name>
</gene>
<name>G7YB58_CLOSI</name>
<keyword evidence="3" id="KW-1185">Reference proteome</keyword>
<evidence type="ECO:0000313" key="2">
    <source>
        <dbReference type="EMBL" id="GAA50192.1"/>
    </source>
</evidence>
<organism evidence="2 3">
    <name type="scientific">Clonorchis sinensis</name>
    <name type="common">Chinese liver fluke</name>
    <dbReference type="NCBI Taxonomy" id="79923"/>
    <lineage>
        <taxon>Eukaryota</taxon>
        <taxon>Metazoa</taxon>
        <taxon>Spiralia</taxon>
        <taxon>Lophotrochozoa</taxon>
        <taxon>Platyhelminthes</taxon>
        <taxon>Trematoda</taxon>
        <taxon>Digenea</taxon>
        <taxon>Opisthorchiida</taxon>
        <taxon>Opisthorchiata</taxon>
        <taxon>Opisthorchiidae</taxon>
        <taxon>Clonorchis</taxon>
    </lineage>
</organism>
<feature type="compositionally biased region" description="Basic and acidic residues" evidence="1">
    <location>
        <begin position="230"/>
        <end position="244"/>
    </location>
</feature>
<feature type="non-terminal residue" evidence="2">
    <location>
        <position position="275"/>
    </location>
</feature>
<dbReference type="EMBL" id="DF143020">
    <property type="protein sequence ID" value="GAA50192.1"/>
    <property type="molecule type" value="Genomic_DNA"/>
</dbReference>
<reference key="2">
    <citation type="submission" date="2011-10" db="EMBL/GenBank/DDBJ databases">
        <title>The genome and transcriptome sequence of Clonorchis sinensis provide insights into the carcinogenic liver fluke.</title>
        <authorList>
            <person name="Wang X."/>
            <person name="Huang Y."/>
            <person name="Chen W."/>
            <person name="Liu H."/>
            <person name="Guo L."/>
            <person name="Chen Y."/>
            <person name="Luo F."/>
            <person name="Zhou W."/>
            <person name="Sun J."/>
            <person name="Mao Q."/>
            <person name="Liang P."/>
            <person name="Zhou C."/>
            <person name="Tian Y."/>
            <person name="Men J."/>
            <person name="Lv X."/>
            <person name="Huang L."/>
            <person name="Zhou J."/>
            <person name="Hu Y."/>
            <person name="Li R."/>
            <person name="Zhang F."/>
            <person name="Lei H."/>
            <person name="Li X."/>
            <person name="Hu X."/>
            <person name="Liang C."/>
            <person name="Xu J."/>
            <person name="Wu Z."/>
            <person name="Yu X."/>
        </authorList>
    </citation>
    <scope>NUCLEOTIDE SEQUENCE</scope>
    <source>
        <strain>Henan</strain>
    </source>
</reference>